<evidence type="ECO:0000313" key="2">
    <source>
        <dbReference type="EMBL" id="OQP44980.1"/>
    </source>
</evidence>
<sequence>METDKLLTNAQINELAVSSGYEYRVLKAIIQVESCQHGFDPVTGKIIIQFEPSWFKRLCKNWAQDTRHIAWQTNEVGDQAAEWKAFNSAFAVNADAAMQSTSIGIMQVMGFHFGEIGFKTVGAMWDFAKESEYNQVLLDIRWIKTVPPLDLAIKKKDWQKIALFHNGKNYRVFRYDTRLISAYKFTGDYLRTG</sequence>
<name>A0ABX3NSI0_9BACT</name>
<evidence type="ECO:0000313" key="3">
    <source>
        <dbReference type="Proteomes" id="UP000192277"/>
    </source>
</evidence>
<dbReference type="Pfam" id="PF11860">
    <property type="entry name" value="Muramidase"/>
    <property type="match status" value="1"/>
</dbReference>
<dbReference type="EMBL" id="LWBO01000023">
    <property type="protein sequence ID" value="OQP44980.1"/>
    <property type="molecule type" value="Genomic_DNA"/>
</dbReference>
<dbReference type="Proteomes" id="UP000192277">
    <property type="component" value="Unassembled WGS sequence"/>
</dbReference>
<comment type="caution">
    <text evidence="2">The sequence shown here is derived from an EMBL/GenBank/DDBJ whole genome shotgun (WGS) entry which is preliminary data.</text>
</comment>
<protein>
    <recommendedName>
        <fullName evidence="1">N-acetylmuramidase domain-containing protein</fullName>
    </recommendedName>
</protein>
<keyword evidence="3" id="KW-1185">Reference proteome</keyword>
<feature type="domain" description="N-acetylmuramidase" evidence="1">
    <location>
        <begin position="24"/>
        <end position="184"/>
    </location>
</feature>
<proteinExistence type="predicted"/>
<evidence type="ECO:0000259" key="1">
    <source>
        <dbReference type="Pfam" id="PF11860"/>
    </source>
</evidence>
<dbReference type="RefSeq" id="WP_014218660.1">
    <property type="nucleotide sequence ID" value="NZ_LWBO01000023.1"/>
</dbReference>
<gene>
    <name evidence="2" type="ORF">A4D02_09365</name>
</gene>
<dbReference type="InterPro" id="IPR024408">
    <property type="entry name" value="Muramidase"/>
</dbReference>
<accession>A0ABX3NSI0</accession>
<reference evidence="2 3" key="1">
    <citation type="submission" date="2016-04" db="EMBL/GenBank/DDBJ databases">
        <authorList>
            <person name="Chen L."/>
            <person name="Zhuang W."/>
            <person name="Wang G."/>
        </authorList>
    </citation>
    <scope>NUCLEOTIDE SEQUENCE [LARGE SCALE GENOMIC DNA]</scope>
    <source>
        <strain evidence="3">GR20</strain>
    </source>
</reference>
<organism evidence="2 3">
    <name type="scientific">Niastella koreensis</name>
    <dbReference type="NCBI Taxonomy" id="354356"/>
    <lineage>
        <taxon>Bacteria</taxon>
        <taxon>Pseudomonadati</taxon>
        <taxon>Bacteroidota</taxon>
        <taxon>Chitinophagia</taxon>
        <taxon>Chitinophagales</taxon>
        <taxon>Chitinophagaceae</taxon>
        <taxon>Niastella</taxon>
    </lineage>
</organism>